<dbReference type="InterPro" id="IPR015797">
    <property type="entry name" value="NUDIX_hydrolase-like_dom_sf"/>
</dbReference>
<organism evidence="6 7">
    <name type="scientific">Hamadaea flava</name>
    <dbReference type="NCBI Taxonomy" id="1742688"/>
    <lineage>
        <taxon>Bacteria</taxon>
        <taxon>Bacillati</taxon>
        <taxon>Actinomycetota</taxon>
        <taxon>Actinomycetes</taxon>
        <taxon>Micromonosporales</taxon>
        <taxon>Micromonosporaceae</taxon>
        <taxon>Hamadaea</taxon>
    </lineage>
</organism>
<evidence type="ECO:0000256" key="2">
    <source>
        <dbReference type="ARBA" id="ARBA00022801"/>
    </source>
</evidence>
<dbReference type="PANTHER" id="PTHR43736:SF1">
    <property type="entry name" value="DIHYDRONEOPTERIN TRIPHOSPHATE DIPHOSPHATASE"/>
    <property type="match status" value="1"/>
</dbReference>
<evidence type="ECO:0000313" key="7">
    <source>
        <dbReference type="Proteomes" id="UP001595816"/>
    </source>
</evidence>
<sequence length="188" mass="20712">MSPRRSALRTRLTALGYGIFYRLPHKFRLRLVRLATPKYTIGAVILILDVGSDPDGPVQRILLLRQPPGRGWTLPAGLLDRGETPLQGAVREAAEETGIEFRPEQLVPATPNAVVHTNGRWVDTVFTARVDADRVKLSVDGAEVWEAAWHPLDELPKLTVATGRLLSHYGISPTDHTHGSAERRPGHG</sequence>
<evidence type="ECO:0000256" key="4">
    <source>
        <dbReference type="SAM" id="MobiDB-lite"/>
    </source>
</evidence>
<evidence type="ECO:0000313" key="6">
    <source>
        <dbReference type="EMBL" id="MFC4134328.1"/>
    </source>
</evidence>
<evidence type="ECO:0000256" key="3">
    <source>
        <dbReference type="RuleBase" id="RU003476"/>
    </source>
</evidence>
<feature type="region of interest" description="Disordered" evidence="4">
    <location>
        <begin position="169"/>
        <end position="188"/>
    </location>
</feature>
<keyword evidence="2 3" id="KW-0378">Hydrolase</keyword>
<name>A0ABV8LVD0_9ACTN</name>
<dbReference type="Pfam" id="PF00293">
    <property type="entry name" value="NUDIX"/>
    <property type="match status" value="1"/>
</dbReference>
<evidence type="ECO:0000256" key="1">
    <source>
        <dbReference type="ARBA" id="ARBA00005582"/>
    </source>
</evidence>
<accession>A0ABV8LVD0</accession>
<reference evidence="7" key="1">
    <citation type="journal article" date="2019" name="Int. J. Syst. Evol. Microbiol.">
        <title>The Global Catalogue of Microorganisms (GCM) 10K type strain sequencing project: providing services to taxonomists for standard genome sequencing and annotation.</title>
        <authorList>
            <consortium name="The Broad Institute Genomics Platform"/>
            <consortium name="The Broad Institute Genome Sequencing Center for Infectious Disease"/>
            <person name="Wu L."/>
            <person name="Ma J."/>
        </authorList>
    </citation>
    <scope>NUCLEOTIDE SEQUENCE [LARGE SCALE GENOMIC DNA]</scope>
    <source>
        <strain evidence="7">CGMCC 4.7289</strain>
    </source>
</reference>
<protein>
    <submittedName>
        <fullName evidence="6">NUDIX hydrolase</fullName>
    </submittedName>
</protein>
<dbReference type="Proteomes" id="UP001595816">
    <property type="component" value="Unassembled WGS sequence"/>
</dbReference>
<feature type="domain" description="Nudix hydrolase" evidence="5">
    <location>
        <begin position="38"/>
        <end position="172"/>
    </location>
</feature>
<gene>
    <name evidence="6" type="ORF">ACFOZ4_27270</name>
</gene>
<dbReference type="EMBL" id="JBHSAY010000015">
    <property type="protein sequence ID" value="MFC4134328.1"/>
    <property type="molecule type" value="Genomic_DNA"/>
</dbReference>
<dbReference type="CDD" id="cd02883">
    <property type="entry name" value="NUDIX_Hydrolase"/>
    <property type="match status" value="1"/>
</dbReference>
<evidence type="ECO:0000259" key="5">
    <source>
        <dbReference type="PROSITE" id="PS51462"/>
    </source>
</evidence>
<feature type="compositionally biased region" description="Basic and acidic residues" evidence="4">
    <location>
        <begin position="175"/>
        <end position="188"/>
    </location>
</feature>
<keyword evidence="7" id="KW-1185">Reference proteome</keyword>
<dbReference type="PANTHER" id="PTHR43736">
    <property type="entry name" value="ADP-RIBOSE PYROPHOSPHATASE"/>
    <property type="match status" value="1"/>
</dbReference>
<comment type="caution">
    <text evidence="6">The sequence shown here is derived from an EMBL/GenBank/DDBJ whole genome shotgun (WGS) entry which is preliminary data.</text>
</comment>
<dbReference type="PROSITE" id="PS51462">
    <property type="entry name" value="NUDIX"/>
    <property type="match status" value="1"/>
</dbReference>
<dbReference type="Gene3D" id="3.90.79.10">
    <property type="entry name" value="Nucleoside Triphosphate Pyrophosphohydrolase"/>
    <property type="match status" value="1"/>
</dbReference>
<dbReference type="InterPro" id="IPR020084">
    <property type="entry name" value="NUDIX_hydrolase_CS"/>
</dbReference>
<dbReference type="PRINTS" id="PR00502">
    <property type="entry name" value="NUDIXFAMILY"/>
</dbReference>
<dbReference type="SUPFAM" id="SSF55811">
    <property type="entry name" value="Nudix"/>
    <property type="match status" value="1"/>
</dbReference>
<comment type="similarity">
    <text evidence="1 3">Belongs to the Nudix hydrolase family.</text>
</comment>
<dbReference type="RefSeq" id="WP_253761507.1">
    <property type="nucleotide sequence ID" value="NZ_JAMZDZ010000001.1"/>
</dbReference>
<dbReference type="InterPro" id="IPR000086">
    <property type="entry name" value="NUDIX_hydrolase_dom"/>
</dbReference>
<proteinExistence type="inferred from homology"/>
<dbReference type="InterPro" id="IPR020476">
    <property type="entry name" value="Nudix_hydrolase"/>
</dbReference>
<dbReference type="PROSITE" id="PS00893">
    <property type="entry name" value="NUDIX_BOX"/>
    <property type="match status" value="1"/>
</dbReference>
<dbReference type="GO" id="GO:0016787">
    <property type="term" value="F:hydrolase activity"/>
    <property type="evidence" value="ECO:0007669"/>
    <property type="project" value="UniProtKB-KW"/>
</dbReference>